<gene>
    <name evidence="2" type="ORF">EGW08_013121</name>
</gene>
<sequence length="262" mass="28934">KVSDGDRGYERFGRTLAEEHKTSWQEYWPFLDAFADLRSRDGLNKMETFLLKQRVLLLMQAMASWKGGGATGNRIRGQGSDQSSSRSTHSKEIGSESGQKTEGHVMVNKSLARQDAKEAVLKGTLEGANCFVPSSAYTVGPQYVLHPDPSELDSLSDLFKASHTASDDDNDNYFSAESSSDSEDDHVDKTRQKQLCDSATGEKTFASPEVPGSHGILGVFWHTVGRLRDYISPRKATPTSGPRDTKDRAKSPDTDHQDCRKD</sequence>
<feature type="compositionally biased region" description="Basic and acidic residues" evidence="1">
    <location>
        <begin position="243"/>
        <end position="262"/>
    </location>
</feature>
<dbReference type="STRING" id="188477.A0A3S1BAS9"/>
<reference evidence="2 3" key="1">
    <citation type="submission" date="2019-01" db="EMBL/GenBank/DDBJ databases">
        <title>A draft genome assembly of the solar-powered sea slug Elysia chlorotica.</title>
        <authorList>
            <person name="Cai H."/>
            <person name="Li Q."/>
            <person name="Fang X."/>
            <person name="Li J."/>
            <person name="Curtis N.E."/>
            <person name="Altenburger A."/>
            <person name="Shibata T."/>
            <person name="Feng M."/>
            <person name="Maeda T."/>
            <person name="Schwartz J.A."/>
            <person name="Shigenobu S."/>
            <person name="Lundholm N."/>
            <person name="Nishiyama T."/>
            <person name="Yang H."/>
            <person name="Hasebe M."/>
            <person name="Li S."/>
            <person name="Pierce S.K."/>
            <person name="Wang J."/>
        </authorList>
    </citation>
    <scope>NUCLEOTIDE SEQUENCE [LARGE SCALE GENOMIC DNA]</scope>
    <source>
        <strain evidence="2">EC2010</strain>
        <tissue evidence="2">Whole organism of an adult</tissue>
    </source>
</reference>
<dbReference type="PANTHER" id="PTHR12349:SF4">
    <property type="entry name" value="ANKYRIN REPEAT AND LEM DOMAIN-CONTAINING PROTEIN 2"/>
    <property type="match status" value="1"/>
</dbReference>
<dbReference type="AlphaFoldDB" id="A0A3S1BAS9"/>
<keyword evidence="3" id="KW-1185">Reference proteome</keyword>
<feature type="region of interest" description="Disordered" evidence="1">
    <location>
        <begin position="231"/>
        <end position="262"/>
    </location>
</feature>
<evidence type="ECO:0000256" key="1">
    <source>
        <dbReference type="SAM" id="MobiDB-lite"/>
    </source>
</evidence>
<organism evidence="2 3">
    <name type="scientific">Elysia chlorotica</name>
    <name type="common">Eastern emerald elysia</name>
    <name type="synonym">Sea slug</name>
    <dbReference type="NCBI Taxonomy" id="188477"/>
    <lineage>
        <taxon>Eukaryota</taxon>
        <taxon>Metazoa</taxon>
        <taxon>Spiralia</taxon>
        <taxon>Lophotrochozoa</taxon>
        <taxon>Mollusca</taxon>
        <taxon>Gastropoda</taxon>
        <taxon>Heterobranchia</taxon>
        <taxon>Euthyneura</taxon>
        <taxon>Panpulmonata</taxon>
        <taxon>Sacoglossa</taxon>
        <taxon>Placobranchoidea</taxon>
        <taxon>Plakobranchidae</taxon>
        <taxon>Elysia</taxon>
    </lineage>
</organism>
<dbReference type="EMBL" id="RQTK01000470">
    <property type="protein sequence ID" value="RUS79111.1"/>
    <property type="molecule type" value="Genomic_DNA"/>
</dbReference>
<feature type="compositionally biased region" description="Basic and acidic residues" evidence="1">
    <location>
        <begin position="89"/>
        <end position="103"/>
    </location>
</feature>
<dbReference type="OrthoDB" id="6159667at2759"/>
<comment type="caution">
    <text evidence="2">The sequence shown here is derived from an EMBL/GenBank/DDBJ whole genome shotgun (WGS) entry which is preliminary data.</text>
</comment>
<name>A0A3S1BAS9_ELYCH</name>
<evidence type="ECO:0000313" key="2">
    <source>
        <dbReference type="EMBL" id="RUS79111.1"/>
    </source>
</evidence>
<proteinExistence type="predicted"/>
<dbReference type="Proteomes" id="UP000271974">
    <property type="component" value="Unassembled WGS sequence"/>
</dbReference>
<protein>
    <submittedName>
        <fullName evidence="2">Uncharacterized protein</fullName>
    </submittedName>
</protein>
<feature type="compositionally biased region" description="Low complexity" evidence="1">
    <location>
        <begin position="76"/>
        <end position="87"/>
    </location>
</feature>
<accession>A0A3S1BAS9</accession>
<feature type="region of interest" description="Disordered" evidence="1">
    <location>
        <begin position="163"/>
        <end position="209"/>
    </location>
</feature>
<evidence type="ECO:0000313" key="3">
    <source>
        <dbReference type="Proteomes" id="UP000271974"/>
    </source>
</evidence>
<dbReference type="PANTHER" id="PTHR12349">
    <property type="entry name" value="ANKYRIN REPEAT AND LEM DOMAIN-CONTAINING PROTEIN 2"/>
    <property type="match status" value="1"/>
</dbReference>
<feature type="non-terminal residue" evidence="2">
    <location>
        <position position="262"/>
    </location>
</feature>
<feature type="non-terminal residue" evidence="2">
    <location>
        <position position="1"/>
    </location>
</feature>
<feature type="region of interest" description="Disordered" evidence="1">
    <location>
        <begin position="67"/>
        <end position="103"/>
    </location>
</feature>